<reference evidence="1 2" key="3">
    <citation type="journal article" date="2010" name="BMC Genomics">
        <title>Transcriptome sequencing and comparative analysis of cucumber flowers with different sex types.</title>
        <authorList>
            <person name="Guo S."/>
            <person name="Zheng Y."/>
            <person name="Joung J.G."/>
            <person name="Liu S."/>
            <person name="Zhang Z."/>
            <person name="Crasta O.R."/>
            <person name="Sobral B.W."/>
            <person name="Xu Y."/>
            <person name="Huang S."/>
            <person name="Fei Z."/>
        </authorList>
    </citation>
    <scope>NUCLEOTIDE SEQUENCE [LARGE SCALE GENOMIC DNA]</scope>
    <source>
        <strain evidence="2">cv. 9930</strain>
        <tissue evidence="1">Leaf</tissue>
    </source>
</reference>
<accession>A0ACB6HCC8</accession>
<feature type="non-terminal residue" evidence="1">
    <location>
        <position position="63"/>
    </location>
</feature>
<name>A0ACB6HCC8_CUCSA</name>
<reference evidence="1 2" key="2">
    <citation type="journal article" date="2009" name="PLoS ONE">
        <title>An integrated genetic and cytogenetic map of the cucumber genome.</title>
        <authorList>
            <person name="Ren Y."/>
            <person name="Zhang Z."/>
            <person name="Liu J."/>
            <person name="Staub J.E."/>
            <person name="Han Y."/>
            <person name="Cheng Z."/>
            <person name="Li X."/>
            <person name="Lu J."/>
            <person name="Miao H."/>
            <person name="Kang H."/>
            <person name="Xie B."/>
            <person name="Gu X."/>
            <person name="Wang X."/>
            <person name="Du Y."/>
            <person name="Jin W."/>
            <person name="Huang S."/>
        </authorList>
    </citation>
    <scope>NUCLEOTIDE SEQUENCE [LARGE SCALE GENOMIC DNA]</scope>
    <source>
        <strain evidence="2">cv. 9930</strain>
        <tissue evidence="1">Leaf</tissue>
    </source>
</reference>
<comment type="caution">
    <text evidence="1">The sequence shown here is derived from an EMBL/GenBank/DDBJ whole genome shotgun (WGS) entry which is preliminary data.</text>
</comment>
<proteinExistence type="predicted"/>
<reference evidence="1 2" key="4">
    <citation type="journal article" date="2011" name="BMC Genomics">
        <title>RNA-Seq improves annotation of protein-coding genes in the cucumber genome.</title>
        <authorList>
            <person name="Li Z."/>
            <person name="Zhang Z."/>
            <person name="Yan P."/>
            <person name="Huang S."/>
            <person name="Fei Z."/>
            <person name="Lin K."/>
        </authorList>
    </citation>
    <scope>NUCLEOTIDE SEQUENCE [LARGE SCALE GENOMIC DNA]</scope>
    <source>
        <strain evidence="2">cv. 9930</strain>
        <tissue evidence="1">Leaf</tissue>
    </source>
</reference>
<keyword evidence="2" id="KW-1185">Reference proteome</keyword>
<organism evidence="1 2">
    <name type="scientific">Cucumis sativus</name>
    <name type="common">Cucumber</name>
    <dbReference type="NCBI Taxonomy" id="3659"/>
    <lineage>
        <taxon>Eukaryota</taxon>
        <taxon>Viridiplantae</taxon>
        <taxon>Streptophyta</taxon>
        <taxon>Embryophyta</taxon>
        <taxon>Tracheophyta</taxon>
        <taxon>Spermatophyta</taxon>
        <taxon>Magnoliopsida</taxon>
        <taxon>eudicotyledons</taxon>
        <taxon>Gunneridae</taxon>
        <taxon>Pentapetalae</taxon>
        <taxon>rosids</taxon>
        <taxon>fabids</taxon>
        <taxon>Cucurbitales</taxon>
        <taxon>Cucurbitaceae</taxon>
        <taxon>Benincaseae</taxon>
        <taxon>Cucumis</taxon>
    </lineage>
</organism>
<reference evidence="1 2" key="5">
    <citation type="journal article" date="2019" name="Gigascience">
        <title>A chromosome-scale genome assembly of cucumber (Cucumis sativus L.).</title>
        <authorList>
            <person name="Li Q."/>
            <person name="Li H."/>
            <person name="Huang W."/>
            <person name="Xu Y."/>
            <person name="Zhou Q."/>
            <person name="Wang S."/>
            <person name="Ruan J."/>
            <person name="Huang S."/>
            <person name="Zhang Z."/>
        </authorList>
    </citation>
    <scope>NUCLEOTIDE SEQUENCE [LARGE SCALE GENOMIC DNA]</scope>
    <source>
        <strain evidence="2">cv. 9930</strain>
        <tissue evidence="1">Leaf</tissue>
    </source>
</reference>
<evidence type="ECO:0000313" key="1">
    <source>
        <dbReference type="EMBL" id="KAE8637506.1"/>
    </source>
</evidence>
<reference evidence="1 2" key="1">
    <citation type="journal article" date="2009" name="Nat. Genet.">
        <title>The genome of the cucumber, Cucumis sativus L.</title>
        <authorList>
            <person name="Huang S."/>
            <person name="Li R."/>
            <person name="Zhang Z."/>
            <person name="Li L."/>
            <person name="Gu X."/>
            <person name="Fan W."/>
            <person name="Lucas W.J."/>
            <person name="Wang X."/>
            <person name="Xie B."/>
            <person name="Ni P."/>
            <person name="Ren Y."/>
            <person name="Zhu H."/>
            <person name="Li J."/>
            <person name="Lin K."/>
            <person name="Jin W."/>
            <person name="Fei Z."/>
            <person name="Li G."/>
            <person name="Staub J."/>
            <person name="Kilian A."/>
            <person name="van der Vossen E.A."/>
            <person name="Wu Y."/>
            <person name="Guo J."/>
            <person name="He J."/>
            <person name="Jia Z."/>
            <person name="Ren Y."/>
            <person name="Tian G."/>
            <person name="Lu Y."/>
            <person name="Ruan J."/>
            <person name="Qian W."/>
            <person name="Wang M."/>
            <person name="Huang Q."/>
            <person name="Li B."/>
            <person name="Xuan Z."/>
            <person name="Cao J."/>
            <person name="Asan"/>
            <person name="Wu Z."/>
            <person name="Zhang J."/>
            <person name="Cai Q."/>
            <person name="Bai Y."/>
            <person name="Zhao B."/>
            <person name="Han Y."/>
            <person name="Li Y."/>
            <person name="Li X."/>
            <person name="Wang S."/>
            <person name="Shi Q."/>
            <person name="Liu S."/>
            <person name="Cho W.K."/>
            <person name="Kim J.Y."/>
            <person name="Xu Y."/>
            <person name="Heller-Uszynska K."/>
            <person name="Miao H."/>
            <person name="Cheng Z."/>
            <person name="Zhang S."/>
            <person name="Wu J."/>
            <person name="Yang Y."/>
            <person name="Kang H."/>
            <person name="Li M."/>
            <person name="Liang H."/>
            <person name="Ren X."/>
            <person name="Shi Z."/>
            <person name="Wen M."/>
            <person name="Jian M."/>
            <person name="Yang H."/>
            <person name="Zhang G."/>
            <person name="Yang Z."/>
            <person name="Chen R."/>
            <person name="Liu S."/>
            <person name="Li J."/>
            <person name="Ma L."/>
            <person name="Liu H."/>
            <person name="Zhou Y."/>
            <person name="Zhao J."/>
            <person name="Fang X."/>
            <person name="Li G."/>
            <person name="Fang L."/>
            <person name="Li Y."/>
            <person name="Liu D."/>
            <person name="Zheng H."/>
            <person name="Zhang Y."/>
            <person name="Qin N."/>
            <person name="Li Z."/>
            <person name="Yang G."/>
            <person name="Yang S."/>
            <person name="Bolund L."/>
            <person name="Kristiansen K."/>
            <person name="Zheng H."/>
            <person name="Li S."/>
            <person name="Zhang X."/>
            <person name="Yang H."/>
            <person name="Wang J."/>
            <person name="Sun R."/>
            <person name="Zhang B."/>
            <person name="Jiang S."/>
            <person name="Wang J."/>
            <person name="Du Y."/>
            <person name="Li S."/>
        </authorList>
    </citation>
    <scope>NUCLEOTIDE SEQUENCE [LARGE SCALE GENOMIC DNA]</scope>
    <source>
        <strain evidence="2">cv. 9930</strain>
        <tissue evidence="1">Leaf</tissue>
    </source>
</reference>
<protein>
    <submittedName>
        <fullName evidence="1">Uncharacterized protein</fullName>
    </submittedName>
</protein>
<dbReference type="Proteomes" id="UP000029981">
    <property type="component" value="Unassembled WGS sequence"/>
</dbReference>
<feature type="non-terminal residue" evidence="1">
    <location>
        <position position="1"/>
    </location>
</feature>
<dbReference type="EMBL" id="ACHR03000018">
    <property type="protein sequence ID" value="KAE8637506.1"/>
    <property type="molecule type" value="Genomic_DNA"/>
</dbReference>
<evidence type="ECO:0000313" key="2">
    <source>
        <dbReference type="Proteomes" id="UP000029981"/>
    </source>
</evidence>
<sequence>TIYFSGDIVLINVFIKSTVAACDAGLPSHEIKLEWGKGLAKNQKAEVELMELELEKDRHLHGQ</sequence>
<gene>
    <name evidence="1" type="ORF">Csa_004762</name>
</gene>